<reference evidence="11 12" key="1">
    <citation type="submission" date="2019-07" db="EMBL/GenBank/DDBJ databases">
        <title>The draft genome sequence of Aquimarina algiphila M91.</title>
        <authorList>
            <person name="Meng X."/>
        </authorList>
    </citation>
    <scope>NUCLEOTIDE SEQUENCE [LARGE SCALE GENOMIC DNA]</scope>
    <source>
        <strain evidence="11 12">M91</strain>
    </source>
</reference>
<dbReference type="NCBIfam" id="TIGR00594">
    <property type="entry name" value="polc"/>
    <property type="match status" value="1"/>
</dbReference>
<comment type="caution">
    <text evidence="11">The sequence shown here is derived from an EMBL/GenBank/DDBJ whole genome shotgun (WGS) entry which is preliminary data.</text>
</comment>
<name>A0A554VJ76_9FLAO</name>
<dbReference type="InterPro" id="IPR029460">
    <property type="entry name" value="DNAPol_HHH"/>
</dbReference>
<accession>A0A554VJ76</accession>
<protein>
    <recommendedName>
        <fullName evidence="1">DNA-directed DNA polymerase</fullName>
        <ecNumber evidence="1">2.7.7.7</ecNumber>
    </recommendedName>
</protein>
<keyword evidence="12" id="KW-1185">Reference proteome</keyword>
<dbReference type="EMBL" id="VLNR01000028">
    <property type="protein sequence ID" value="TSE07924.1"/>
    <property type="molecule type" value="Genomic_DNA"/>
</dbReference>
<dbReference type="InterPro" id="IPR004805">
    <property type="entry name" value="DnaE2/DnaE/PolC"/>
</dbReference>
<feature type="domain" description="Bacterial DNA polymerase III alpha subunit NTPase" evidence="8">
    <location>
        <begin position="252"/>
        <end position="488"/>
    </location>
</feature>
<dbReference type="EC" id="2.7.7.7" evidence="1"/>
<evidence type="ECO:0000313" key="11">
    <source>
        <dbReference type="EMBL" id="TSE07924.1"/>
    </source>
</evidence>
<dbReference type="Proteomes" id="UP000318833">
    <property type="component" value="Unassembled WGS sequence"/>
</dbReference>
<keyword evidence="4" id="KW-0235">DNA replication</keyword>
<dbReference type="RefSeq" id="WP_143916938.1">
    <property type="nucleotide sequence ID" value="NZ_CANMXV010000043.1"/>
</dbReference>
<evidence type="ECO:0000313" key="12">
    <source>
        <dbReference type="Proteomes" id="UP000318833"/>
    </source>
</evidence>
<sequence length="996" mass="115274">MYTNCHTYYSLRYGTFSEVELLEMAQRNDITYLALTDINSTTAILSFLQLSRNYKIYPIVGVDFRNGVDQQYVLLAKNNIGFQTINSFLSEHLHSKSDFPEEAPELENTFVVYPFEKILELEKTKFKANEFIGISIKDLNKLPFSVYKGYVNKLVIQQTVTFRNQSDYNAHRLLRAIDLNTLLSKLPESEQGNKTDQMHTKDDLLIKYANYPSMIENTKRILQQCKVDFFFNDDRTNQNQDRYFETRERDFDYLKKLCYDKLHSRYPEANPTIIERIEKELEAIRTMDFVSYFLINYDIIQYAISKDYPFIGRGSGANSVVAYIIGITNVDPIDLDLYFERFINVYRSSPPDFDIDFSWKDRNDVTRYIFERFPNTALMGTYVTFQYKAVVRELAKVFGVPKMEVDNFLKGYTIDPKNDEFFKLIHKYGKLIHGFPNYISVHSGGIIITKKPIHYYTATILPPKGFQTIMFDMNIAEEVGIYKFDILAQRGLSKIKDAITVIRENQPEATLENIDDVYKFKSDPEINRLLKVGDCMGVFYVESPAMRTLMTKLQTQDYLGLVAASSIIRPGVTNGGMKNQYILRHRYPEKKKEAHPVMLRILEDTYGVMVYQEDVLKVAHKFAGLSLAESDILRRGMSGKSRSKGEFHRIAQKFKSNCNEKGYTPEDTESVWNQIQAFAGYAFAKGHSASYAVESYQSLYLKKYFPLEFMTAVLNNGGGFYSIPTYINEIQKCGGIVVPPCINKSDHPNRIIGKTVFLGFGMVRDLEVRTIQKILNERQLYGGFTSFNEFIDRIHISLEQLILLIRIDAFRFTTIDKHHLMWQAHLQCKSSKTDLIHPVLFKPKKVDYTLPEISSNFIIDSYDQIELLGFPLVSQFELLLDETESNLRAIDLKRMANQKVVIYGNLITSKRTKTNKNEVMVFGTFLDSEGDIFDTVHFPKIALKYPMKSKGVYKIRGRVTEELGYFCLIAENVQRQAIVSDPRFHSPENSNKKAHY</sequence>
<feature type="domain" description="PHP" evidence="7">
    <location>
        <begin position="5"/>
        <end position="107"/>
    </location>
</feature>
<evidence type="ECO:0000256" key="1">
    <source>
        <dbReference type="ARBA" id="ARBA00012417"/>
    </source>
</evidence>
<keyword evidence="2" id="KW-0808">Transferase</keyword>
<proteinExistence type="predicted"/>
<evidence type="ECO:0000256" key="2">
    <source>
        <dbReference type="ARBA" id="ARBA00022679"/>
    </source>
</evidence>
<keyword evidence="3" id="KW-0548">Nucleotidyltransferase</keyword>
<dbReference type="InterPro" id="IPR040982">
    <property type="entry name" value="DNA_pol3_finger"/>
</dbReference>
<dbReference type="InterPro" id="IPR004013">
    <property type="entry name" value="PHP_dom"/>
</dbReference>
<dbReference type="GO" id="GO:0003887">
    <property type="term" value="F:DNA-directed DNA polymerase activity"/>
    <property type="evidence" value="ECO:0007669"/>
    <property type="project" value="UniProtKB-KW"/>
</dbReference>
<feature type="domain" description="DNA polymerase III alpha subunit finger" evidence="10">
    <location>
        <begin position="492"/>
        <end position="662"/>
    </location>
</feature>
<dbReference type="Pfam" id="PF14579">
    <property type="entry name" value="HHH_6"/>
    <property type="match status" value="1"/>
</dbReference>
<dbReference type="Gene3D" id="3.20.20.140">
    <property type="entry name" value="Metal-dependent hydrolases"/>
    <property type="match status" value="2"/>
</dbReference>
<evidence type="ECO:0000256" key="3">
    <source>
        <dbReference type="ARBA" id="ARBA00022695"/>
    </source>
</evidence>
<dbReference type="Pfam" id="PF17657">
    <property type="entry name" value="DNA_pol3_finger"/>
    <property type="match status" value="1"/>
</dbReference>
<dbReference type="Pfam" id="PF07733">
    <property type="entry name" value="DNA_pol3_alpha"/>
    <property type="match status" value="1"/>
</dbReference>
<organism evidence="11 12">
    <name type="scientific">Aquimarina algiphila</name>
    <dbReference type="NCBI Taxonomy" id="2047982"/>
    <lineage>
        <taxon>Bacteria</taxon>
        <taxon>Pseudomonadati</taxon>
        <taxon>Bacteroidota</taxon>
        <taxon>Flavobacteriia</taxon>
        <taxon>Flavobacteriales</taxon>
        <taxon>Flavobacteriaceae</taxon>
        <taxon>Aquimarina</taxon>
    </lineage>
</organism>
<dbReference type="AlphaFoldDB" id="A0A554VJ76"/>
<dbReference type="GO" id="GO:0008408">
    <property type="term" value="F:3'-5' exonuclease activity"/>
    <property type="evidence" value="ECO:0007669"/>
    <property type="project" value="InterPro"/>
</dbReference>
<gene>
    <name evidence="11" type="ORF">FOF46_14460</name>
</gene>
<dbReference type="InterPro" id="IPR011708">
    <property type="entry name" value="DNA_pol3_alpha_NTPase_dom"/>
</dbReference>
<dbReference type="SUPFAM" id="SSF89550">
    <property type="entry name" value="PHP domain-like"/>
    <property type="match status" value="1"/>
</dbReference>
<dbReference type="Gene3D" id="1.10.150.870">
    <property type="match status" value="1"/>
</dbReference>
<evidence type="ECO:0000256" key="6">
    <source>
        <dbReference type="ARBA" id="ARBA00049244"/>
    </source>
</evidence>
<evidence type="ECO:0000259" key="8">
    <source>
        <dbReference type="Pfam" id="PF07733"/>
    </source>
</evidence>
<evidence type="ECO:0000259" key="9">
    <source>
        <dbReference type="Pfam" id="PF14579"/>
    </source>
</evidence>
<evidence type="ECO:0000256" key="4">
    <source>
        <dbReference type="ARBA" id="ARBA00022705"/>
    </source>
</evidence>
<dbReference type="OrthoDB" id="9803237at2"/>
<evidence type="ECO:0000259" key="10">
    <source>
        <dbReference type="Pfam" id="PF17657"/>
    </source>
</evidence>
<dbReference type="InterPro" id="IPR016195">
    <property type="entry name" value="Pol/histidinol_Pase-like"/>
</dbReference>
<dbReference type="Pfam" id="PF02811">
    <property type="entry name" value="PHP"/>
    <property type="match status" value="1"/>
</dbReference>
<keyword evidence="5" id="KW-0239">DNA-directed DNA polymerase</keyword>
<dbReference type="PANTHER" id="PTHR32294">
    <property type="entry name" value="DNA POLYMERASE III SUBUNIT ALPHA"/>
    <property type="match status" value="1"/>
</dbReference>
<feature type="domain" description="DNA polymerase helix-hairpin-helix motif" evidence="9">
    <location>
        <begin position="737"/>
        <end position="819"/>
    </location>
</feature>
<evidence type="ECO:0000256" key="5">
    <source>
        <dbReference type="ARBA" id="ARBA00022932"/>
    </source>
</evidence>
<comment type="catalytic activity">
    <reaction evidence="6">
        <text>DNA(n) + a 2'-deoxyribonucleoside 5'-triphosphate = DNA(n+1) + diphosphate</text>
        <dbReference type="Rhea" id="RHEA:22508"/>
        <dbReference type="Rhea" id="RHEA-COMP:17339"/>
        <dbReference type="Rhea" id="RHEA-COMP:17340"/>
        <dbReference type="ChEBI" id="CHEBI:33019"/>
        <dbReference type="ChEBI" id="CHEBI:61560"/>
        <dbReference type="ChEBI" id="CHEBI:173112"/>
        <dbReference type="EC" id="2.7.7.7"/>
    </reaction>
</comment>
<evidence type="ECO:0000259" key="7">
    <source>
        <dbReference type="Pfam" id="PF02811"/>
    </source>
</evidence>
<dbReference type="GO" id="GO:0006260">
    <property type="term" value="P:DNA replication"/>
    <property type="evidence" value="ECO:0007669"/>
    <property type="project" value="UniProtKB-KW"/>
</dbReference>